<proteinExistence type="predicted"/>
<organism evidence="1 2">
    <name type="scientific">Ktedonobacter robiniae</name>
    <dbReference type="NCBI Taxonomy" id="2778365"/>
    <lineage>
        <taxon>Bacteria</taxon>
        <taxon>Bacillati</taxon>
        <taxon>Chloroflexota</taxon>
        <taxon>Ktedonobacteria</taxon>
        <taxon>Ktedonobacterales</taxon>
        <taxon>Ktedonobacteraceae</taxon>
        <taxon>Ktedonobacter</taxon>
    </lineage>
</organism>
<evidence type="ECO:0000313" key="2">
    <source>
        <dbReference type="Proteomes" id="UP000654345"/>
    </source>
</evidence>
<accession>A0ABQ3UIJ0</accession>
<dbReference type="EMBL" id="BNJG01000001">
    <property type="protein sequence ID" value="GHO52524.1"/>
    <property type="molecule type" value="Genomic_DNA"/>
</dbReference>
<dbReference type="Proteomes" id="UP000654345">
    <property type="component" value="Unassembled WGS sequence"/>
</dbReference>
<gene>
    <name evidence="1" type="ORF">KSB_09990</name>
</gene>
<name>A0ABQ3UIJ0_9CHLR</name>
<sequence length="51" mass="5872">MKDGEASNKADLNIQGTYMSRKKIVQFNRAVCYVSIAGEAAQKMLRRYRIF</sequence>
<protein>
    <submittedName>
        <fullName evidence="1">Uncharacterized protein</fullName>
    </submittedName>
</protein>
<reference evidence="1 2" key="1">
    <citation type="journal article" date="2021" name="Int. J. Syst. Evol. Microbiol.">
        <title>Reticulibacter mediterranei gen. nov., sp. nov., within the new family Reticulibacteraceae fam. nov., and Ktedonospora formicarum gen. nov., sp. nov., Ktedonobacter robiniae sp. nov., Dictyobacter formicarum sp. nov. and Dictyobacter arantiisoli sp. nov., belonging to the class Ktedonobacteria.</title>
        <authorList>
            <person name="Yabe S."/>
            <person name="Zheng Y."/>
            <person name="Wang C.M."/>
            <person name="Sakai Y."/>
            <person name="Abe K."/>
            <person name="Yokota A."/>
            <person name="Donadio S."/>
            <person name="Cavaletti L."/>
            <person name="Monciardini P."/>
        </authorList>
    </citation>
    <scope>NUCLEOTIDE SEQUENCE [LARGE SCALE GENOMIC DNA]</scope>
    <source>
        <strain evidence="1 2">SOSP1-30</strain>
    </source>
</reference>
<evidence type="ECO:0000313" key="1">
    <source>
        <dbReference type="EMBL" id="GHO52524.1"/>
    </source>
</evidence>
<keyword evidence="2" id="KW-1185">Reference proteome</keyword>
<comment type="caution">
    <text evidence="1">The sequence shown here is derived from an EMBL/GenBank/DDBJ whole genome shotgun (WGS) entry which is preliminary data.</text>
</comment>